<dbReference type="AlphaFoldDB" id="A0A542ZSS9"/>
<dbReference type="NCBIfam" id="TIGR03920">
    <property type="entry name" value="T7SS_EccD"/>
    <property type="match status" value="1"/>
</dbReference>
<feature type="transmembrane region" description="Helical" evidence="7">
    <location>
        <begin position="314"/>
        <end position="333"/>
    </location>
</feature>
<comment type="subcellular location">
    <subcellularLocation>
        <location evidence="1">Cell membrane</location>
        <topology evidence="1">Multi-pass membrane protein</topology>
    </subcellularLocation>
</comment>
<feature type="transmembrane region" description="Helical" evidence="7">
    <location>
        <begin position="367"/>
        <end position="388"/>
    </location>
</feature>
<dbReference type="Pfam" id="PF08817">
    <property type="entry name" value="YukD"/>
    <property type="match status" value="1"/>
</dbReference>
<feature type="transmembrane region" description="Helical" evidence="7">
    <location>
        <begin position="339"/>
        <end position="355"/>
    </location>
</feature>
<gene>
    <name evidence="9" type="ORF">FB460_1210</name>
</gene>
<evidence type="ECO:0000256" key="7">
    <source>
        <dbReference type="SAM" id="Phobius"/>
    </source>
</evidence>
<evidence type="ECO:0000256" key="1">
    <source>
        <dbReference type="ARBA" id="ARBA00004651"/>
    </source>
</evidence>
<dbReference type="InterPro" id="IPR024962">
    <property type="entry name" value="YukD-like"/>
</dbReference>
<feature type="transmembrane region" description="Helical" evidence="7">
    <location>
        <begin position="227"/>
        <end position="246"/>
    </location>
</feature>
<proteinExistence type="inferred from homology"/>
<reference evidence="9 10" key="1">
    <citation type="submission" date="2019-06" db="EMBL/GenBank/DDBJ databases">
        <title>Sequencing the genomes of 1000 actinobacteria strains.</title>
        <authorList>
            <person name="Klenk H.-P."/>
        </authorList>
    </citation>
    <scope>NUCLEOTIDE SEQUENCE [LARGE SCALE GENOMIC DNA]</scope>
    <source>
        <strain evidence="9 10">DSM 8251</strain>
    </source>
</reference>
<dbReference type="Pfam" id="PF19053">
    <property type="entry name" value="EccD"/>
    <property type="match status" value="1"/>
</dbReference>
<dbReference type="GO" id="GO:0005886">
    <property type="term" value="C:plasma membrane"/>
    <property type="evidence" value="ECO:0007669"/>
    <property type="project" value="UniProtKB-SubCell"/>
</dbReference>
<evidence type="ECO:0000256" key="5">
    <source>
        <dbReference type="ARBA" id="ARBA00022989"/>
    </source>
</evidence>
<feature type="transmembrane region" description="Helical" evidence="7">
    <location>
        <begin position="430"/>
        <end position="453"/>
    </location>
</feature>
<dbReference type="Proteomes" id="UP000316196">
    <property type="component" value="Unassembled WGS sequence"/>
</dbReference>
<accession>A0A542ZSS9</accession>
<keyword evidence="6 7" id="KW-0472">Membrane</keyword>
<dbReference type="PIRSF" id="PIRSF017804">
    <property type="entry name" value="Secretion_EccD1"/>
    <property type="match status" value="1"/>
</dbReference>
<dbReference type="Gene3D" id="3.10.20.90">
    <property type="entry name" value="Phosphatidylinositol 3-kinase Catalytic Subunit, Chain A, domain 1"/>
    <property type="match status" value="1"/>
</dbReference>
<evidence type="ECO:0000256" key="6">
    <source>
        <dbReference type="ARBA" id="ARBA00023136"/>
    </source>
</evidence>
<feature type="transmembrane region" description="Helical" evidence="7">
    <location>
        <begin position="394"/>
        <end position="418"/>
    </location>
</feature>
<evidence type="ECO:0000256" key="4">
    <source>
        <dbReference type="ARBA" id="ARBA00022692"/>
    </source>
</evidence>
<keyword evidence="10" id="KW-1185">Reference proteome</keyword>
<sequence length="458" mass="46994">MTATTDIARVTIISTSRRIDLALPGNTTLAELLPSIVRFAGQGAGTDALQQWVIQRIGEDPFDPFVQVADLGISDGETLHLRHREATMPDAAFDDVVDGISTGTSSQPAWSNEDGQRFGLVALAVLLIGFPGAAAVLAHSVAVSAGVLALSAVCSFVSILLARTLGLRPVSGVLAWSGVALAGVAGATIFAPLALPVSATPIAMLTAATAVLFAATGTALGTQVTAYELMGVAMAAAVVTVVAIISTLQPEWFLASSTIGLTVVLVLTPALPGWSFSLAKVAMPNLPTTADALMADRQPVQADIVERAIASDRFLAGLALGTGVAAVTLSSVVVLSGSGWPPTAFILAAGIALLLRARSFLSRPTRLALLTGGSIVTLMGLSRLLLTLPPMGQVVLGTILVLGAGALLTSYSATLYAKILSPVWGRWGDIFEWLAIMSLIPLALAVINLYGWAFGLAG</sequence>
<dbReference type="RefSeq" id="WP_170209965.1">
    <property type="nucleotide sequence ID" value="NZ_BAAAMD010000002.1"/>
</dbReference>
<evidence type="ECO:0000256" key="3">
    <source>
        <dbReference type="ARBA" id="ARBA00022475"/>
    </source>
</evidence>
<dbReference type="EMBL" id="VFOR01000001">
    <property type="protein sequence ID" value="TQL63398.1"/>
    <property type="molecule type" value="Genomic_DNA"/>
</dbReference>
<keyword evidence="4 7" id="KW-0812">Transmembrane</keyword>
<feature type="transmembrane region" description="Helical" evidence="7">
    <location>
        <begin position="201"/>
        <end position="220"/>
    </location>
</feature>
<evidence type="ECO:0000313" key="10">
    <source>
        <dbReference type="Proteomes" id="UP000316196"/>
    </source>
</evidence>
<name>A0A542ZSS9_9ACTN</name>
<evidence type="ECO:0000259" key="8">
    <source>
        <dbReference type="Pfam" id="PF19053"/>
    </source>
</evidence>
<feature type="transmembrane region" description="Helical" evidence="7">
    <location>
        <begin position="118"/>
        <end position="137"/>
    </location>
</feature>
<dbReference type="InterPro" id="IPR044049">
    <property type="entry name" value="EccD_transm"/>
</dbReference>
<keyword evidence="5 7" id="KW-1133">Transmembrane helix</keyword>
<keyword evidence="3" id="KW-1003">Cell membrane</keyword>
<comment type="caution">
    <text evidence="9">The sequence shown here is derived from an EMBL/GenBank/DDBJ whole genome shotgun (WGS) entry which is preliminary data.</text>
</comment>
<feature type="transmembrane region" description="Helical" evidence="7">
    <location>
        <begin position="173"/>
        <end position="195"/>
    </location>
</feature>
<feature type="domain" description="EccD-like transmembrane" evidence="8">
    <location>
        <begin position="116"/>
        <end position="456"/>
    </location>
</feature>
<feature type="transmembrane region" description="Helical" evidence="7">
    <location>
        <begin position="252"/>
        <end position="274"/>
    </location>
</feature>
<evidence type="ECO:0000256" key="2">
    <source>
        <dbReference type="ARBA" id="ARBA00006162"/>
    </source>
</evidence>
<feature type="transmembrane region" description="Helical" evidence="7">
    <location>
        <begin position="143"/>
        <end position="161"/>
    </location>
</feature>
<comment type="similarity">
    <text evidence="2">Belongs to the EccD/Snm4 family.</text>
</comment>
<dbReference type="InterPro" id="IPR006707">
    <property type="entry name" value="T7SS_EccD"/>
</dbReference>
<protein>
    <submittedName>
        <fullName evidence="9">Type VII secretion integral membrane protein EccD</fullName>
    </submittedName>
</protein>
<evidence type="ECO:0000313" key="9">
    <source>
        <dbReference type="EMBL" id="TQL63398.1"/>
    </source>
</evidence>
<organism evidence="9 10">
    <name type="scientific">Propioniferax innocua</name>
    <dbReference type="NCBI Taxonomy" id="1753"/>
    <lineage>
        <taxon>Bacteria</taxon>
        <taxon>Bacillati</taxon>
        <taxon>Actinomycetota</taxon>
        <taxon>Actinomycetes</taxon>
        <taxon>Propionibacteriales</taxon>
        <taxon>Propionibacteriaceae</taxon>
        <taxon>Propioniferax</taxon>
    </lineage>
</organism>